<evidence type="ECO:0000313" key="2">
    <source>
        <dbReference type="EMBL" id="ANF30118.1"/>
    </source>
</evidence>
<dbReference type="PANTHER" id="PTHR12956">
    <property type="entry name" value="ALKALINE CERAMIDASE-RELATED"/>
    <property type="match status" value="1"/>
</dbReference>
<dbReference type="Pfam" id="PF04765">
    <property type="entry name" value="TOD1_MUCI70"/>
    <property type="match status" value="1"/>
</dbReference>
<dbReference type="InterPro" id="IPR048354">
    <property type="entry name" value="TOD1_MUCI70_glycTrfase_dom"/>
</dbReference>
<name>A0A172X0H1_HAFAL</name>
<dbReference type="PANTHER" id="PTHR12956:SF17">
    <property type="entry name" value="OS01G0749100 PROTEIN"/>
    <property type="match status" value="1"/>
</dbReference>
<accession>A0A172X0H1</accession>
<evidence type="ECO:0000259" key="1">
    <source>
        <dbReference type="Pfam" id="PF04765"/>
    </source>
</evidence>
<protein>
    <recommendedName>
        <fullName evidence="1">TOD1/MUCI70 glycosyltransferase-like domain-containing protein</fullName>
    </recommendedName>
</protein>
<dbReference type="EMBL" id="KX117092">
    <property type="protein sequence ID" value="ANF30118.1"/>
    <property type="molecule type" value="Genomic_DNA"/>
</dbReference>
<reference evidence="2" key="1">
    <citation type="journal article" date="2016" name="PLoS ONE">
        <title>Genetic Diversity of O-Antigens in Hafnia alvei and the Development of a Suspension Array for Serotype Detection.</title>
        <authorList>
            <person name="Duan Z."/>
            <person name="Niedziela T."/>
            <person name="Lugowski C."/>
            <person name="Cao B."/>
            <person name="Wang T."/>
            <person name="Xu L."/>
            <person name="Yang B."/>
            <person name="Liu B."/>
            <person name="Wang L."/>
        </authorList>
    </citation>
    <scope>NUCLEOTIDE SEQUENCE</scope>
    <source>
        <strain evidence="2">PCM1218</strain>
    </source>
</reference>
<sequence>MKNELVVYTALFGDYDRLIDPAEDFDNCHFICFTDQENLKSDIWEIRLVSSEIDTVRMNRLYKIKPHLFLSEYEKSVYVDANIFIKSNPFYLLDTYLKFSNIAAPAHPLRNCIYDEGIACIDNKKAPQLEVDRQLAIYKMKGFPKNYGLCEMNIIYRNHNESSIINLMNEWWIEFENGAKRDQLSFFYCCWKNNITCLKMLENARNKNEFFIAVPHRNDSLIKRIYYFTRVFFIRLSKKLAS</sequence>
<feature type="domain" description="TOD1/MUCI70 glycosyltransferase-like" evidence="1">
    <location>
        <begin position="5"/>
        <end position="206"/>
    </location>
</feature>
<dbReference type="InterPro" id="IPR006852">
    <property type="entry name" value="TOD1_MUCI70"/>
</dbReference>
<proteinExistence type="predicted"/>
<organism evidence="2">
    <name type="scientific">Hafnia alvei</name>
    <dbReference type="NCBI Taxonomy" id="569"/>
    <lineage>
        <taxon>Bacteria</taxon>
        <taxon>Pseudomonadati</taxon>
        <taxon>Pseudomonadota</taxon>
        <taxon>Gammaproteobacteria</taxon>
        <taxon>Enterobacterales</taxon>
        <taxon>Hafniaceae</taxon>
        <taxon>Hafnia</taxon>
    </lineage>
</organism>
<dbReference type="AlphaFoldDB" id="A0A172X0H1"/>